<accession>A0AA40BAC8</accession>
<keyword evidence="4" id="KW-0677">Repeat</keyword>
<evidence type="ECO:0000256" key="5">
    <source>
        <dbReference type="ARBA" id="ARBA00023128"/>
    </source>
</evidence>
<keyword evidence="6 7" id="KW-1015">Disulfide bond</keyword>
<dbReference type="AlphaFoldDB" id="A0AA40BAC8"/>
<evidence type="ECO:0000256" key="6">
    <source>
        <dbReference type="ARBA" id="ARBA00023157"/>
    </source>
</evidence>
<reference evidence="8" key="1">
    <citation type="submission" date="2023-06" db="EMBL/GenBank/DDBJ databases">
        <title>Genome-scale phylogeny and comparative genomics of the fungal order Sordariales.</title>
        <authorList>
            <consortium name="Lawrence Berkeley National Laboratory"/>
            <person name="Hensen N."/>
            <person name="Bonometti L."/>
            <person name="Westerberg I."/>
            <person name="Brannstrom I.O."/>
            <person name="Guillou S."/>
            <person name="Cros-Aarteil S."/>
            <person name="Calhoun S."/>
            <person name="Haridas S."/>
            <person name="Kuo A."/>
            <person name="Mondo S."/>
            <person name="Pangilinan J."/>
            <person name="Riley R."/>
            <person name="Labutti K."/>
            <person name="Andreopoulos B."/>
            <person name="Lipzen A."/>
            <person name="Chen C."/>
            <person name="Yanf M."/>
            <person name="Daum C."/>
            <person name="Ng V."/>
            <person name="Clum A."/>
            <person name="Steindorff A."/>
            <person name="Ohm R."/>
            <person name="Martin F."/>
            <person name="Silar P."/>
            <person name="Natvig D."/>
            <person name="Lalanne C."/>
            <person name="Gautier V."/>
            <person name="Ament-Velasquez S.L."/>
            <person name="Kruys A."/>
            <person name="Hutchinson M.I."/>
            <person name="Powell A.J."/>
            <person name="Barry K."/>
            <person name="Miller A.N."/>
            <person name="Grigoriev I.V."/>
            <person name="Debuchy R."/>
            <person name="Gladieux P."/>
            <person name="Thoren M.H."/>
            <person name="Johannesson H."/>
        </authorList>
    </citation>
    <scope>NUCLEOTIDE SEQUENCE</scope>
    <source>
        <strain evidence="8">SMH4607-1</strain>
    </source>
</reference>
<dbReference type="FunFam" id="1.10.287.1130:FF:000008">
    <property type="entry name" value="Cx9C motif-containing protein 4, mitochondrial"/>
    <property type="match status" value="1"/>
</dbReference>
<name>A0AA40BAC8_9PEZI</name>
<dbReference type="PANTHER" id="PTHR15590:SF0">
    <property type="entry name" value="CX9C MOTIF-CONTAINING PROTEIN 4"/>
    <property type="match status" value="1"/>
</dbReference>
<dbReference type="InterPro" id="IPR009069">
    <property type="entry name" value="Cys_alpha_HP_mot_SF"/>
</dbReference>
<evidence type="ECO:0000256" key="2">
    <source>
        <dbReference type="ARBA" id="ARBA00009858"/>
    </source>
</evidence>
<organism evidence="8 9">
    <name type="scientific">Lasiosphaeris hirsuta</name>
    <dbReference type="NCBI Taxonomy" id="260670"/>
    <lineage>
        <taxon>Eukaryota</taxon>
        <taxon>Fungi</taxon>
        <taxon>Dikarya</taxon>
        <taxon>Ascomycota</taxon>
        <taxon>Pezizomycotina</taxon>
        <taxon>Sordariomycetes</taxon>
        <taxon>Sordariomycetidae</taxon>
        <taxon>Sordariales</taxon>
        <taxon>Lasiosphaeriaceae</taxon>
        <taxon>Lasiosphaeris</taxon>
    </lineage>
</organism>
<evidence type="ECO:0000256" key="1">
    <source>
        <dbReference type="ARBA" id="ARBA00004569"/>
    </source>
</evidence>
<proteinExistence type="inferred from homology"/>
<feature type="disulfide bond" evidence="7">
    <location>
        <begin position="40"/>
        <end position="56"/>
    </location>
</feature>
<protein>
    <recommendedName>
        <fullName evidence="3">Cx9C motif-containing protein 4, mitochondrial</fullName>
    </recommendedName>
</protein>
<dbReference type="SUPFAM" id="SSF47072">
    <property type="entry name" value="Cysteine alpha-hairpin motif"/>
    <property type="match status" value="1"/>
</dbReference>
<comment type="caution">
    <text evidence="8">The sequence shown here is derived from an EMBL/GenBank/DDBJ whole genome shotgun (WGS) entry which is preliminary data.</text>
</comment>
<dbReference type="EMBL" id="JAUKUA010000001">
    <property type="protein sequence ID" value="KAK0730539.1"/>
    <property type="molecule type" value="Genomic_DNA"/>
</dbReference>
<dbReference type="Pfam" id="PF08991">
    <property type="entry name" value="CMC4"/>
    <property type="match status" value="1"/>
</dbReference>
<dbReference type="Gene3D" id="1.10.287.1130">
    <property type="entry name" value="CytochromE C oxidase copper chaperone"/>
    <property type="match status" value="1"/>
</dbReference>
<gene>
    <name evidence="8" type="ORF">B0H67DRAFT_561992</name>
</gene>
<dbReference type="PROSITE" id="PS51808">
    <property type="entry name" value="CHCH"/>
    <property type="match status" value="1"/>
</dbReference>
<evidence type="ECO:0000313" key="9">
    <source>
        <dbReference type="Proteomes" id="UP001172102"/>
    </source>
</evidence>
<keyword evidence="5" id="KW-0496">Mitochondrion</keyword>
<feature type="disulfide bond" evidence="7">
    <location>
        <begin position="8"/>
        <end position="39"/>
    </location>
</feature>
<evidence type="ECO:0000313" key="8">
    <source>
        <dbReference type="EMBL" id="KAK0730539.1"/>
    </source>
</evidence>
<evidence type="ECO:0000256" key="7">
    <source>
        <dbReference type="PIRSR" id="PIRSR627179-50"/>
    </source>
</evidence>
<dbReference type="GO" id="GO:0005758">
    <property type="term" value="C:mitochondrial intermembrane space"/>
    <property type="evidence" value="ECO:0007669"/>
    <property type="project" value="UniProtKB-SubCell"/>
</dbReference>
<dbReference type="InterPro" id="IPR027179">
    <property type="entry name" value="CMC4"/>
</dbReference>
<comment type="subcellular location">
    <subcellularLocation>
        <location evidence="1">Mitochondrion intermembrane space</location>
    </subcellularLocation>
</comment>
<dbReference type="Proteomes" id="UP001172102">
    <property type="component" value="Unassembled WGS sequence"/>
</dbReference>
<feature type="disulfide bond" evidence="7">
    <location>
        <begin position="18"/>
        <end position="29"/>
    </location>
</feature>
<comment type="similarity">
    <text evidence="2">Belongs to the CMC4 family.</text>
</comment>
<feature type="non-terminal residue" evidence="8">
    <location>
        <position position="73"/>
    </location>
</feature>
<sequence length="73" mass="8276">DLRSNPPCHPRACAIQDCLSKNGFDEAKCHKFVDSLYECCMAFYERNGDGAATVTCPKANLLRLKVEQRKRIQ</sequence>
<keyword evidence="9" id="KW-1185">Reference proteome</keyword>
<dbReference type="PANTHER" id="PTHR15590">
    <property type="entry name" value="CX9C MOTIF-CONTAINING PROTEIN 4"/>
    <property type="match status" value="1"/>
</dbReference>
<evidence type="ECO:0000256" key="3">
    <source>
        <dbReference type="ARBA" id="ARBA00019406"/>
    </source>
</evidence>
<evidence type="ECO:0000256" key="4">
    <source>
        <dbReference type="ARBA" id="ARBA00022737"/>
    </source>
</evidence>